<reference evidence="1 2" key="1">
    <citation type="submission" date="2021-06" db="EMBL/GenBank/DDBJ databases">
        <authorList>
            <person name="Palmer J.M."/>
        </authorList>
    </citation>
    <scope>NUCLEOTIDE SEQUENCE [LARGE SCALE GENOMIC DNA]</scope>
    <source>
        <strain evidence="1 2">AS_MEX2019</strain>
        <tissue evidence="1">Muscle</tissue>
    </source>
</reference>
<keyword evidence="2" id="KW-1185">Reference proteome</keyword>
<dbReference type="Proteomes" id="UP001469553">
    <property type="component" value="Unassembled WGS sequence"/>
</dbReference>
<evidence type="ECO:0000313" key="1">
    <source>
        <dbReference type="EMBL" id="MEQ2308749.1"/>
    </source>
</evidence>
<evidence type="ECO:0000313" key="2">
    <source>
        <dbReference type="Proteomes" id="UP001469553"/>
    </source>
</evidence>
<gene>
    <name evidence="1" type="ORF">AMECASPLE_031430</name>
</gene>
<organism evidence="1 2">
    <name type="scientific">Ameca splendens</name>
    <dbReference type="NCBI Taxonomy" id="208324"/>
    <lineage>
        <taxon>Eukaryota</taxon>
        <taxon>Metazoa</taxon>
        <taxon>Chordata</taxon>
        <taxon>Craniata</taxon>
        <taxon>Vertebrata</taxon>
        <taxon>Euteleostomi</taxon>
        <taxon>Actinopterygii</taxon>
        <taxon>Neopterygii</taxon>
        <taxon>Teleostei</taxon>
        <taxon>Neoteleostei</taxon>
        <taxon>Acanthomorphata</taxon>
        <taxon>Ovalentaria</taxon>
        <taxon>Atherinomorphae</taxon>
        <taxon>Cyprinodontiformes</taxon>
        <taxon>Goodeidae</taxon>
        <taxon>Ameca</taxon>
    </lineage>
</organism>
<protein>
    <submittedName>
        <fullName evidence="1">Uncharacterized protein</fullName>
    </submittedName>
</protein>
<sequence length="103" mass="11752">MLKRRVNHDSPTTSRDLRYSGRFLSIPEALPPQSFLTTSVTSAWVMKESNPESPASVSTRECVMAGLRRSLKYYFHRPIMSPVEVNSLPPHYKQRWQSTASPS</sequence>
<name>A0ABV0ZS89_9TELE</name>
<dbReference type="EMBL" id="JAHRIP010069737">
    <property type="protein sequence ID" value="MEQ2308749.1"/>
    <property type="molecule type" value="Genomic_DNA"/>
</dbReference>
<proteinExistence type="predicted"/>
<accession>A0ABV0ZS89</accession>
<comment type="caution">
    <text evidence="1">The sequence shown here is derived from an EMBL/GenBank/DDBJ whole genome shotgun (WGS) entry which is preliminary data.</text>
</comment>